<protein>
    <recommendedName>
        <fullName evidence="3">Nuclease HARBI1</fullName>
    </recommendedName>
</protein>
<gene>
    <name evidence="1" type="ORF">NDU88_005536</name>
</gene>
<dbReference type="EMBL" id="JANPWB010000012">
    <property type="protein sequence ID" value="KAJ1117336.1"/>
    <property type="molecule type" value="Genomic_DNA"/>
</dbReference>
<dbReference type="AlphaFoldDB" id="A0AAV7NMS1"/>
<name>A0AAV7NMS1_PLEWA</name>
<keyword evidence="2" id="KW-1185">Reference proteome</keyword>
<evidence type="ECO:0000313" key="2">
    <source>
        <dbReference type="Proteomes" id="UP001066276"/>
    </source>
</evidence>
<comment type="caution">
    <text evidence="1">The sequence shown here is derived from an EMBL/GenBank/DDBJ whole genome shotgun (WGS) entry which is preliminary data.</text>
</comment>
<proteinExistence type="predicted"/>
<evidence type="ECO:0000313" key="1">
    <source>
        <dbReference type="EMBL" id="KAJ1117336.1"/>
    </source>
</evidence>
<accession>A0AAV7NMS1</accession>
<evidence type="ECO:0008006" key="3">
    <source>
        <dbReference type="Google" id="ProtNLM"/>
    </source>
</evidence>
<sequence>MAVTSVAVTSAAVRIITAGALRHWLLGPIGSNVNQCSIALRSTTAYRDGVQRQRSYLTSHCPTLELWIHISELVDSVVAVVLPRHRHLRHVRRWRNPPVYRPLVDLLTTEERHLIITYRFDRATIQELCTQLEPDLMSPIRHPTGIPPQVQVLSVLHFLASGSFQTTVAMASGMSQPMFSNVLSRVLSALLKHVRSYIVFSQVEDLATVKGDFYALGHIPNIIGAIDGTHVALVPPPQE</sequence>
<reference evidence="1" key="1">
    <citation type="journal article" date="2022" name="bioRxiv">
        <title>Sequencing and chromosome-scale assembly of the giantPleurodeles waltlgenome.</title>
        <authorList>
            <person name="Brown T."/>
            <person name="Elewa A."/>
            <person name="Iarovenko S."/>
            <person name="Subramanian E."/>
            <person name="Araus A.J."/>
            <person name="Petzold A."/>
            <person name="Susuki M."/>
            <person name="Suzuki K.-i.T."/>
            <person name="Hayashi T."/>
            <person name="Toyoda A."/>
            <person name="Oliveira C."/>
            <person name="Osipova E."/>
            <person name="Leigh N.D."/>
            <person name="Simon A."/>
            <person name="Yun M.H."/>
        </authorList>
    </citation>
    <scope>NUCLEOTIDE SEQUENCE</scope>
    <source>
        <strain evidence="1">20211129_DDA</strain>
        <tissue evidence="1">Liver</tissue>
    </source>
</reference>
<organism evidence="1 2">
    <name type="scientific">Pleurodeles waltl</name>
    <name type="common">Iberian ribbed newt</name>
    <dbReference type="NCBI Taxonomy" id="8319"/>
    <lineage>
        <taxon>Eukaryota</taxon>
        <taxon>Metazoa</taxon>
        <taxon>Chordata</taxon>
        <taxon>Craniata</taxon>
        <taxon>Vertebrata</taxon>
        <taxon>Euteleostomi</taxon>
        <taxon>Amphibia</taxon>
        <taxon>Batrachia</taxon>
        <taxon>Caudata</taxon>
        <taxon>Salamandroidea</taxon>
        <taxon>Salamandridae</taxon>
        <taxon>Pleurodelinae</taxon>
        <taxon>Pleurodeles</taxon>
    </lineage>
</organism>
<dbReference type="Proteomes" id="UP001066276">
    <property type="component" value="Chromosome 8"/>
</dbReference>